<dbReference type="PANTHER" id="PTHR11102:SF160">
    <property type="entry name" value="ERAD-ASSOCIATED E3 UBIQUITIN-PROTEIN LIGASE COMPONENT HRD3"/>
    <property type="match status" value="1"/>
</dbReference>
<dbReference type="PANTHER" id="PTHR11102">
    <property type="entry name" value="SEL-1-LIKE PROTEIN"/>
    <property type="match status" value="1"/>
</dbReference>
<dbReference type="SMART" id="SM00671">
    <property type="entry name" value="SEL1"/>
    <property type="match status" value="14"/>
</dbReference>
<dbReference type="InterPro" id="IPR050767">
    <property type="entry name" value="Sel1_AlgK"/>
</dbReference>
<dbReference type="Gene3D" id="1.25.40.10">
    <property type="entry name" value="Tetratricopeptide repeat domain"/>
    <property type="match status" value="5"/>
</dbReference>
<name>A0A8I0A6M0_9CLOT</name>
<dbReference type="AlphaFoldDB" id="A0A8I0A6M0"/>
<comment type="caution">
    <text evidence="2">The sequence shown here is derived from an EMBL/GenBank/DDBJ whole genome shotgun (WGS) entry which is preliminary data.</text>
</comment>
<dbReference type="InterPro" id="IPR006597">
    <property type="entry name" value="Sel1-like"/>
</dbReference>
<feature type="coiled-coil region" evidence="1">
    <location>
        <begin position="641"/>
        <end position="668"/>
    </location>
</feature>
<evidence type="ECO:0000256" key="1">
    <source>
        <dbReference type="SAM" id="Coils"/>
    </source>
</evidence>
<evidence type="ECO:0000313" key="2">
    <source>
        <dbReference type="EMBL" id="MBC5638911.1"/>
    </source>
</evidence>
<reference evidence="2" key="1">
    <citation type="submission" date="2020-08" db="EMBL/GenBank/DDBJ databases">
        <title>Genome public.</title>
        <authorList>
            <person name="Liu C."/>
            <person name="Sun Q."/>
        </authorList>
    </citation>
    <scope>NUCLEOTIDE SEQUENCE</scope>
    <source>
        <strain evidence="2">NSJ-42</strain>
    </source>
</reference>
<evidence type="ECO:0000313" key="3">
    <source>
        <dbReference type="Proteomes" id="UP000662088"/>
    </source>
</evidence>
<protein>
    <submittedName>
        <fullName evidence="2">Sel1 repeat family protein</fullName>
    </submittedName>
</protein>
<dbReference type="InterPro" id="IPR011990">
    <property type="entry name" value="TPR-like_helical_dom_sf"/>
</dbReference>
<keyword evidence="3" id="KW-1185">Reference proteome</keyword>
<accession>A0A8I0A6M0</accession>
<sequence>MSKKTVYNFLELEFRRLYDDMKIFIEDNEPRKIFNNQRKLLKDIVYYIYFNNEVYYEKNLSFYDNVRLLKEARLVDEYVEEMLFGALRNVELYEERITTKENYFYDEIEIKRLADENFREIYELIIWLVLTYGEENYQFLRENLSDEYKEIFDKFSNKKNDFDSLIKSMNTFEDEDIKVKAAALVEEGEKYYFGKDVSQDYKKAMQYFYKAAEFGDEYGEAYLGLFYEKGYSVERNFLAAFSWYYKAALKGNAFSQNALGLLYINGRGVKRNNTAAMIWFQKSAENEYLPAFYQLGRIYYLGLGVEKSYEKAFYWYKKSAEMDLGAAQYAISFMYKNGEGCLKDNFKAYYWIERAAENGYEDAYYIVGKSYLEGICYDMNYEKAFKYLTKGYEACDLNCIESLADMYLKGLYVEEDRKKALELYSVSIDYGSFQLYFKVGKIYEEENLVQQAIYFYEQGHELGDLRCTQRLGVIYYNGEGVSRDLNKSIKYMEVAAKNNAPHAMYVLGVAYLRLNKFKEKTEEIAKELFLSAYELKSPYAAEYLAFISLNEFNEGKVIDEQKLLEYINFGAEHGLTESVFQYGYIYEKGIAVKKDNEKAYYYYGLSAESEYIKAMNKIAEWYLKGFFVKQDIDLAIKWYEKSAEKNDIESLEKLIEIYEKAIGGKDEEIRALYYVFKLIDVDALRGKCKLAYYCFKGIGIEQDSKRAYEILNEVEEIDEGTAYNLKGLLGSERIINYNQQEIVQLFLNGIECGNSECYGNLAYYLYNNNLYKEPAYQEAFETSLIGRKIGVTKCKYIYLKKKLDEVINNNVISLEEIALINKLKELINSGFVLALPTVINWYEKRNIKDNIAYLKLKEQQYFYNLKEN</sequence>
<dbReference type="EMBL" id="JACOOQ010000001">
    <property type="protein sequence ID" value="MBC5638911.1"/>
    <property type="molecule type" value="Genomic_DNA"/>
</dbReference>
<organism evidence="2 3">
    <name type="scientific">Clostridium lentum</name>
    <dbReference type="NCBI Taxonomy" id="2763037"/>
    <lineage>
        <taxon>Bacteria</taxon>
        <taxon>Bacillati</taxon>
        <taxon>Bacillota</taxon>
        <taxon>Clostridia</taxon>
        <taxon>Eubacteriales</taxon>
        <taxon>Clostridiaceae</taxon>
        <taxon>Clostridium</taxon>
    </lineage>
</organism>
<keyword evidence="1" id="KW-0175">Coiled coil</keyword>
<dbReference type="RefSeq" id="WP_186834373.1">
    <property type="nucleotide sequence ID" value="NZ_JACOOQ010000001.1"/>
</dbReference>
<gene>
    <name evidence="2" type="ORF">H8R92_00420</name>
</gene>
<proteinExistence type="predicted"/>
<dbReference type="Proteomes" id="UP000662088">
    <property type="component" value="Unassembled WGS sequence"/>
</dbReference>
<dbReference type="SUPFAM" id="SSF81901">
    <property type="entry name" value="HCP-like"/>
    <property type="match status" value="3"/>
</dbReference>
<dbReference type="Pfam" id="PF08238">
    <property type="entry name" value="Sel1"/>
    <property type="match status" value="12"/>
</dbReference>